<feature type="coiled-coil region" evidence="1">
    <location>
        <begin position="142"/>
        <end position="245"/>
    </location>
</feature>
<evidence type="ECO:0000256" key="1">
    <source>
        <dbReference type="SAM" id="Coils"/>
    </source>
</evidence>
<dbReference type="AlphaFoldDB" id="A0AAD3H7Q4"/>
<comment type="caution">
    <text evidence="3">The sequence shown here is derived from an EMBL/GenBank/DDBJ whole genome shotgun (WGS) entry which is preliminary data.</text>
</comment>
<reference evidence="3 4" key="1">
    <citation type="journal article" date="2021" name="Sci. Rep.">
        <title>The genome of the diatom Chaetoceros tenuissimus carries an ancient integrated fragment of an extant virus.</title>
        <authorList>
            <person name="Hongo Y."/>
            <person name="Kimura K."/>
            <person name="Takaki Y."/>
            <person name="Yoshida Y."/>
            <person name="Baba S."/>
            <person name="Kobayashi G."/>
            <person name="Nagasaki K."/>
            <person name="Hano T."/>
            <person name="Tomaru Y."/>
        </authorList>
    </citation>
    <scope>NUCLEOTIDE SEQUENCE [LARGE SCALE GENOMIC DNA]</scope>
    <source>
        <strain evidence="3 4">NIES-3715</strain>
    </source>
</reference>
<name>A0AAD3H7Q4_9STRA</name>
<keyword evidence="4" id="KW-1185">Reference proteome</keyword>
<feature type="region of interest" description="Disordered" evidence="2">
    <location>
        <begin position="69"/>
        <end position="90"/>
    </location>
</feature>
<evidence type="ECO:0000256" key="2">
    <source>
        <dbReference type="SAM" id="MobiDB-lite"/>
    </source>
</evidence>
<evidence type="ECO:0000313" key="4">
    <source>
        <dbReference type="Proteomes" id="UP001054902"/>
    </source>
</evidence>
<sequence length="248" mass="28404">MLRRKLLNRNIRAEKSLPSIIEGETTQDEQNLSRSDNAKDMKRFSLSSIFMNGSTTDSTFENYLHTINEDSEDKNPSLENSNDDDSISTVSHSLEFNNDSSNLSLASQSELPSVNDLRSFSRPFSIVFHDDDDDELSYSSVNTEAFKQIRDLKNKLRVQENTKIHLIEQLQKKMSSSEKAMLVNYIKSLKKENHKLLEGVAKMEHKYMNDLCKLETVIEKKDDKIAKLEKKMAQLEAKLKEGDSSTKS</sequence>
<proteinExistence type="predicted"/>
<keyword evidence="1" id="KW-0175">Coiled coil</keyword>
<organism evidence="3 4">
    <name type="scientific">Chaetoceros tenuissimus</name>
    <dbReference type="NCBI Taxonomy" id="426638"/>
    <lineage>
        <taxon>Eukaryota</taxon>
        <taxon>Sar</taxon>
        <taxon>Stramenopiles</taxon>
        <taxon>Ochrophyta</taxon>
        <taxon>Bacillariophyta</taxon>
        <taxon>Coscinodiscophyceae</taxon>
        <taxon>Chaetocerotophycidae</taxon>
        <taxon>Chaetocerotales</taxon>
        <taxon>Chaetocerotaceae</taxon>
        <taxon>Chaetoceros</taxon>
    </lineage>
</organism>
<protein>
    <submittedName>
        <fullName evidence="3">Uncharacterized protein</fullName>
    </submittedName>
</protein>
<dbReference type="Proteomes" id="UP001054902">
    <property type="component" value="Unassembled WGS sequence"/>
</dbReference>
<evidence type="ECO:0000313" key="3">
    <source>
        <dbReference type="EMBL" id="GFH53088.1"/>
    </source>
</evidence>
<accession>A0AAD3H7Q4</accession>
<dbReference type="EMBL" id="BLLK01000046">
    <property type="protein sequence ID" value="GFH53088.1"/>
    <property type="molecule type" value="Genomic_DNA"/>
</dbReference>
<feature type="region of interest" description="Disordered" evidence="2">
    <location>
        <begin position="18"/>
        <end position="37"/>
    </location>
</feature>
<gene>
    <name evidence="3" type="ORF">CTEN210_09564</name>
</gene>